<evidence type="ECO:0000259" key="1">
    <source>
        <dbReference type="Pfam" id="PF00266"/>
    </source>
</evidence>
<dbReference type="InterPro" id="IPR000192">
    <property type="entry name" value="Aminotrans_V_dom"/>
</dbReference>
<dbReference type="GO" id="GO:0008483">
    <property type="term" value="F:transaminase activity"/>
    <property type="evidence" value="ECO:0007669"/>
    <property type="project" value="UniProtKB-KW"/>
</dbReference>
<dbReference type="RefSeq" id="WP_252436059.1">
    <property type="nucleotide sequence ID" value="NZ_JAGSOV010000011.1"/>
</dbReference>
<organism evidence="2 3">
    <name type="scientific">Pseudonocardia humida</name>
    <dbReference type="NCBI Taxonomy" id="2800819"/>
    <lineage>
        <taxon>Bacteria</taxon>
        <taxon>Bacillati</taxon>
        <taxon>Actinomycetota</taxon>
        <taxon>Actinomycetes</taxon>
        <taxon>Pseudonocardiales</taxon>
        <taxon>Pseudonocardiaceae</taxon>
        <taxon>Pseudonocardia</taxon>
    </lineage>
</organism>
<keyword evidence="2" id="KW-0808">Transferase</keyword>
<dbReference type="InterPro" id="IPR015424">
    <property type="entry name" value="PyrdxlP-dep_Trfase"/>
</dbReference>
<reference evidence="2" key="1">
    <citation type="submission" date="2021-04" db="EMBL/GenBank/DDBJ databases">
        <title>Pseudonocardia sp. nov., isolated from sandy soil of mangrove forest.</title>
        <authorList>
            <person name="Zan Z."/>
            <person name="Huang R."/>
            <person name="Liu W."/>
        </authorList>
    </citation>
    <scope>NUCLEOTIDE SEQUENCE</scope>
    <source>
        <strain evidence="2">S2-4</strain>
    </source>
</reference>
<keyword evidence="3" id="KW-1185">Reference proteome</keyword>
<dbReference type="InterPro" id="IPR015422">
    <property type="entry name" value="PyrdxlP-dep_Trfase_small"/>
</dbReference>
<keyword evidence="2" id="KW-0032">Aminotransferase</keyword>
<proteinExistence type="predicted"/>
<dbReference type="PANTHER" id="PTHR43586:SF21">
    <property type="entry name" value="PYRIDOXAL PHOSPHATE (PLP)-DEPENDENT ASPARTATE AMINOTRANSFERASE SUPERFAMILY"/>
    <property type="match status" value="1"/>
</dbReference>
<dbReference type="Gene3D" id="3.40.640.10">
    <property type="entry name" value="Type I PLP-dependent aspartate aminotransferase-like (Major domain)"/>
    <property type="match status" value="1"/>
</dbReference>
<feature type="domain" description="Aminotransferase class V" evidence="1">
    <location>
        <begin position="52"/>
        <end position="286"/>
    </location>
</feature>
<sequence>MRAVHAEKFDVPDGYLNTASIGVPPSAVADAVAAAVDAWRGGAARPPDYDAPVERARAGFAALVGVAPDRVALGAAVSGQLGLIAASLPERARVLVAEGEFTSVTWPFAAQHRRGVTVEEVPLERIGERAPEFDLVAVSVVQSADGRVVDLAALRAAREAGCAVVLDATQSLGWFDADLTWADAVLVAGYKWLLSPRGAAWMALPAGSRLEPVAHQAGWSAGADQWESTYGLPLRLAEGPRGLGISPAWLSHVGAAVALPWLAGLDRAAVQAHCVGLADAFRAELGMGPGGSAIVSVRREGAVERLTSAGVVVSARAGAARLAFALYNTEADVEMALRALAASQPAT</sequence>
<dbReference type="Gene3D" id="3.90.1150.10">
    <property type="entry name" value="Aspartate Aminotransferase, domain 1"/>
    <property type="match status" value="1"/>
</dbReference>
<dbReference type="EMBL" id="JAGSOV010000011">
    <property type="protein sequence ID" value="MCO1654441.1"/>
    <property type="molecule type" value="Genomic_DNA"/>
</dbReference>
<dbReference type="Pfam" id="PF00266">
    <property type="entry name" value="Aminotran_5"/>
    <property type="match status" value="1"/>
</dbReference>
<name>A0ABT0ZUM6_9PSEU</name>
<evidence type="ECO:0000313" key="3">
    <source>
        <dbReference type="Proteomes" id="UP001165283"/>
    </source>
</evidence>
<accession>A0ABT0ZUM6</accession>
<dbReference type="SUPFAM" id="SSF53383">
    <property type="entry name" value="PLP-dependent transferases"/>
    <property type="match status" value="1"/>
</dbReference>
<evidence type="ECO:0000313" key="2">
    <source>
        <dbReference type="EMBL" id="MCO1654441.1"/>
    </source>
</evidence>
<gene>
    <name evidence="2" type="ORF">KDL28_05175</name>
</gene>
<dbReference type="Proteomes" id="UP001165283">
    <property type="component" value="Unassembled WGS sequence"/>
</dbReference>
<dbReference type="InterPro" id="IPR015421">
    <property type="entry name" value="PyrdxlP-dep_Trfase_major"/>
</dbReference>
<comment type="caution">
    <text evidence="2">The sequence shown here is derived from an EMBL/GenBank/DDBJ whole genome shotgun (WGS) entry which is preliminary data.</text>
</comment>
<dbReference type="PANTHER" id="PTHR43586">
    <property type="entry name" value="CYSTEINE DESULFURASE"/>
    <property type="match status" value="1"/>
</dbReference>
<protein>
    <submittedName>
        <fullName evidence="2">Aminotransferase class V-fold PLP-dependent enzyme</fullName>
    </submittedName>
</protein>